<name>A0A0E3RX80_METMZ</name>
<proteinExistence type="inferred from homology"/>
<dbReference type="GO" id="GO:0003723">
    <property type="term" value="F:RNA binding"/>
    <property type="evidence" value="ECO:0007669"/>
    <property type="project" value="UniProtKB-KW"/>
</dbReference>
<evidence type="ECO:0000256" key="4">
    <source>
        <dbReference type="ARBA" id="ARBA00022884"/>
    </source>
</evidence>
<sequence>MPCPALEKEKHYPGVRGTENSEQISEGLNLFPNKKVQKIVGSRIQVEMKGDLNLLEGTLKSVDDYMNLHLVDTMEIVKGEKVRSLGSVVLRGNNIILITPVED</sequence>
<dbReference type="EMBL" id="CP009514">
    <property type="protein sequence ID" value="AKB72021.1"/>
    <property type="molecule type" value="Genomic_DNA"/>
</dbReference>
<evidence type="ECO:0000256" key="2">
    <source>
        <dbReference type="ARBA" id="ARBA00022664"/>
    </source>
</evidence>
<dbReference type="CDD" id="cd11678">
    <property type="entry name" value="archaeal_LSm"/>
    <property type="match status" value="1"/>
</dbReference>
<evidence type="ECO:0000313" key="9">
    <source>
        <dbReference type="Proteomes" id="UP000033071"/>
    </source>
</evidence>
<dbReference type="PATRIC" id="fig|1434113.4.peg.2656"/>
<dbReference type="InterPro" id="IPR010920">
    <property type="entry name" value="LSM_dom_sf"/>
</dbReference>
<dbReference type="HOGENOM" id="CLU_076902_11_3_2"/>
<organism evidence="8 9">
    <name type="scientific">Methanosarcina mazei C16</name>
    <dbReference type="NCBI Taxonomy" id="1434113"/>
    <lineage>
        <taxon>Archaea</taxon>
        <taxon>Methanobacteriati</taxon>
        <taxon>Methanobacteriota</taxon>
        <taxon>Stenosarchaea group</taxon>
        <taxon>Methanomicrobia</taxon>
        <taxon>Methanosarcinales</taxon>
        <taxon>Methanosarcinaceae</taxon>
        <taxon>Methanosarcina</taxon>
    </lineage>
</organism>
<dbReference type="Pfam" id="PF01423">
    <property type="entry name" value="LSM"/>
    <property type="match status" value="1"/>
</dbReference>
<dbReference type="PANTHER" id="PTHR20971:SF0">
    <property type="entry name" value="U6 SNRNA-ASSOCIATED SM-LIKE PROTEIN LSM5"/>
    <property type="match status" value="1"/>
</dbReference>
<dbReference type="SMART" id="SM00651">
    <property type="entry name" value="Sm"/>
    <property type="match status" value="1"/>
</dbReference>
<keyword evidence="2" id="KW-0507">mRNA processing</keyword>
<dbReference type="GO" id="GO:0000398">
    <property type="term" value="P:mRNA splicing, via spliceosome"/>
    <property type="evidence" value="ECO:0007669"/>
    <property type="project" value="TreeGrafter"/>
</dbReference>
<dbReference type="InterPro" id="IPR001163">
    <property type="entry name" value="Sm_dom_euk/arc"/>
</dbReference>
<evidence type="ECO:0000259" key="7">
    <source>
        <dbReference type="PROSITE" id="PS52002"/>
    </source>
</evidence>
<evidence type="ECO:0000256" key="6">
    <source>
        <dbReference type="ARBA" id="ARBA00023274"/>
    </source>
</evidence>
<keyword evidence="5" id="KW-0508">mRNA splicing</keyword>
<reference evidence="8 9" key="1">
    <citation type="submission" date="2014-07" db="EMBL/GenBank/DDBJ databases">
        <title>Methanogenic archaea and the global carbon cycle.</title>
        <authorList>
            <person name="Henriksen J.R."/>
            <person name="Luke J."/>
            <person name="Reinhart S."/>
            <person name="Benedict M.N."/>
            <person name="Youngblut N.D."/>
            <person name="Metcalf M.E."/>
            <person name="Whitaker R.J."/>
            <person name="Metcalf W.W."/>
        </authorList>
    </citation>
    <scope>NUCLEOTIDE SEQUENCE [LARGE SCALE GENOMIC DNA]</scope>
    <source>
        <strain evidence="8 9">C16</strain>
    </source>
</reference>
<dbReference type="InterPro" id="IPR047575">
    <property type="entry name" value="Sm"/>
</dbReference>
<evidence type="ECO:0000256" key="1">
    <source>
        <dbReference type="ARBA" id="ARBA00006850"/>
    </source>
</evidence>
<feature type="domain" description="Sm" evidence="7">
    <location>
        <begin position="31"/>
        <end position="103"/>
    </location>
</feature>
<protein>
    <submittedName>
        <fullName evidence="8">Putative snRNP Sm-like protein, Archaeal</fullName>
    </submittedName>
</protein>
<dbReference type="KEGG" id="mmac:MSMAC_2131"/>
<gene>
    <name evidence="8" type="ORF">MSMAC_2131</name>
</gene>
<evidence type="ECO:0000256" key="3">
    <source>
        <dbReference type="ARBA" id="ARBA00022728"/>
    </source>
</evidence>
<dbReference type="GO" id="GO:1990904">
    <property type="term" value="C:ribonucleoprotein complex"/>
    <property type="evidence" value="ECO:0007669"/>
    <property type="project" value="UniProtKB-KW"/>
</dbReference>
<keyword evidence="4" id="KW-0694">RNA-binding</keyword>
<dbReference type="PROSITE" id="PS52002">
    <property type="entry name" value="SM"/>
    <property type="match status" value="1"/>
</dbReference>
<dbReference type="PANTHER" id="PTHR20971">
    <property type="entry name" value="U6 SNRNA-ASSOCIATED PROTEIN"/>
    <property type="match status" value="1"/>
</dbReference>
<keyword evidence="3" id="KW-0747">Spliceosome</keyword>
<dbReference type="Gene3D" id="2.30.30.100">
    <property type="match status" value="1"/>
</dbReference>
<evidence type="ECO:0000313" key="8">
    <source>
        <dbReference type="EMBL" id="AKB72021.1"/>
    </source>
</evidence>
<dbReference type="Proteomes" id="UP000033071">
    <property type="component" value="Chromosome"/>
</dbReference>
<dbReference type="AlphaFoldDB" id="A0A0E3RX80"/>
<dbReference type="SUPFAM" id="SSF50182">
    <property type="entry name" value="Sm-like ribonucleoproteins"/>
    <property type="match status" value="1"/>
</dbReference>
<evidence type="ECO:0000256" key="5">
    <source>
        <dbReference type="ARBA" id="ARBA00023187"/>
    </source>
</evidence>
<comment type="similarity">
    <text evidence="1">Belongs to the snRNP Sm proteins family.</text>
</comment>
<keyword evidence="6" id="KW-0687">Ribonucleoprotein</keyword>
<dbReference type="GO" id="GO:1990726">
    <property type="term" value="C:Lsm1-7-Pat1 complex"/>
    <property type="evidence" value="ECO:0007669"/>
    <property type="project" value="TreeGrafter"/>
</dbReference>
<dbReference type="InterPro" id="IPR033871">
    <property type="entry name" value="LSm5"/>
</dbReference>
<accession>A0A0E3RX80</accession>